<keyword evidence="7" id="KW-0326">Glycosidase</keyword>
<dbReference type="SUPFAM" id="SSF51445">
    <property type="entry name" value="(Trans)glycosidases"/>
    <property type="match status" value="1"/>
</dbReference>
<evidence type="ECO:0000313" key="8">
    <source>
        <dbReference type="Proteomes" id="UP000008555"/>
    </source>
</evidence>
<evidence type="ECO:0000259" key="6">
    <source>
        <dbReference type="PROSITE" id="PS51910"/>
    </source>
</evidence>
<dbReference type="RefSeq" id="WP_011996978.1">
    <property type="nucleotide sequence ID" value="NC_009727.1"/>
</dbReference>
<dbReference type="GO" id="GO:0006032">
    <property type="term" value="P:chitin catabolic process"/>
    <property type="evidence" value="ECO:0007669"/>
    <property type="project" value="UniProtKB-KW"/>
</dbReference>
<evidence type="ECO:0000256" key="2">
    <source>
        <dbReference type="ARBA" id="ARBA00012729"/>
    </source>
</evidence>
<dbReference type="InterPro" id="IPR050314">
    <property type="entry name" value="Glycosyl_Hydrlase_18"/>
</dbReference>
<dbReference type="EC" id="3.2.1.14" evidence="2"/>
<protein>
    <recommendedName>
        <fullName evidence="2">chitinase</fullName>
        <ecNumber evidence="2">3.2.1.14</ecNumber>
    </recommendedName>
</protein>
<keyword evidence="3" id="KW-0146">Chitin degradation</keyword>
<evidence type="ECO:0000256" key="3">
    <source>
        <dbReference type="ARBA" id="ARBA00023024"/>
    </source>
</evidence>
<feature type="signal peptide" evidence="5">
    <location>
        <begin position="1"/>
        <end position="22"/>
    </location>
</feature>
<dbReference type="Gene3D" id="3.20.20.80">
    <property type="entry name" value="Glycosidases"/>
    <property type="match status" value="1"/>
</dbReference>
<evidence type="ECO:0000313" key="7">
    <source>
        <dbReference type="EMBL" id="ABS77295.1"/>
    </source>
</evidence>
<organism evidence="7 8">
    <name type="scientific">Coxiella burnetii (strain Dugway 5J108-111)</name>
    <dbReference type="NCBI Taxonomy" id="434922"/>
    <lineage>
        <taxon>Bacteria</taxon>
        <taxon>Pseudomonadati</taxon>
        <taxon>Pseudomonadota</taxon>
        <taxon>Gammaproteobacteria</taxon>
        <taxon>Legionellales</taxon>
        <taxon>Coxiellaceae</taxon>
        <taxon>Coxiella</taxon>
    </lineage>
</organism>
<dbReference type="GO" id="GO:0008061">
    <property type="term" value="F:chitin binding"/>
    <property type="evidence" value="ECO:0007669"/>
    <property type="project" value="InterPro"/>
</dbReference>
<dbReference type="InterPro" id="IPR017853">
    <property type="entry name" value="GH"/>
</dbReference>
<keyword evidence="4" id="KW-0624">Polysaccharide degradation</keyword>
<sequence>MTQSLRMMIFIILFLTSSKLFAQPVFPKCISAPHGHYLLTSFYYTDDVILHSATLNHYTAAVKHLDALLYSASYLGIIKDNGDFKLAKITKQNLIVIRRWMREKKIHTKLILSLGHWNPDKMCAVITQSSAQQHFINTLIAVLKNPHYNIGGVDIDWENYFSPQTDEVKKFDAFIKAIRSALNENHLTNLCLSLDLPIAPHFAKQYPPPKEWAPYVDWANLIAYEFYGGNPPYTELDSALGNVTLPYAVQYPDKAPDYPTISIADTLSIYTDLGIPKRKLVIAWPLYGGMNYISNVNEANHHGLREKIIDDRPTITNSYADIYYKYGIYGKAKKDAIVHQYTFEQPDSTKGKHAYWITHLLLESKTVGRFYAFISYPDPKATKETAEFVKEQGYLGLSAWQLAFDLSFDNRESLLRALYSELHSKPSPSPHKRK</sequence>
<proteinExistence type="predicted"/>
<name>A9KE67_COXBN</name>
<dbReference type="Pfam" id="PF00704">
    <property type="entry name" value="Glyco_hydro_18"/>
    <property type="match status" value="1"/>
</dbReference>
<feature type="domain" description="GH18" evidence="6">
    <location>
        <begin position="38"/>
        <end position="425"/>
    </location>
</feature>
<dbReference type="KEGG" id="cbd:CBUD_1225"/>
<dbReference type="PROSITE" id="PS51910">
    <property type="entry name" value="GH18_2"/>
    <property type="match status" value="1"/>
</dbReference>
<comment type="catalytic activity">
    <reaction evidence="1">
        <text>Random endo-hydrolysis of N-acetyl-beta-D-glucosaminide (1-&gt;4)-beta-linkages in chitin and chitodextrins.</text>
        <dbReference type="EC" id="3.2.1.14"/>
    </reaction>
</comment>
<evidence type="ECO:0000256" key="4">
    <source>
        <dbReference type="ARBA" id="ARBA00023326"/>
    </source>
</evidence>
<dbReference type="AlphaFoldDB" id="A9KE67"/>
<dbReference type="GO" id="GO:0005576">
    <property type="term" value="C:extracellular region"/>
    <property type="evidence" value="ECO:0007669"/>
    <property type="project" value="TreeGrafter"/>
</dbReference>
<dbReference type="Proteomes" id="UP000008555">
    <property type="component" value="Chromosome"/>
</dbReference>
<feature type="chain" id="PRO_5002736484" description="chitinase" evidence="5">
    <location>
        <begin position="23"/>
        <end position="434"/>
    </location>
</feature>
<dbReference type="PANTHER" id="PTHR11177:SF317">
    <property type="entry name" value="CHITINASE 12-RELATED"/>
    <property type="match status" value="1"/>
</dbReference>
<evidence type="ECO:0000256" key="1">
    <source>
        <dbReference type="ARBA" id="ARBA00000822"/>
    </source>
</evidence>
<keyword evidence="7" id="KW-0378">Hydrolase</keyword>
<dbReference type="HOGENOM" id="CLU_051646_0_0_6"/>
<dbReference type="CAZy" id="GH18">
    <property type="family name" value="Glycoside Hydrolase Family 18"/>
</dbReference>
<keyword evidence="5" id="KW-0732">Signal</keyword>
<dbReference type="GO" id="GO:0000272">
    <property type="term" value="P:polysaccharide catabolic process"/>
    <property type="evidence" value="ECO:0007669"/>
    <property type="project" value="UniProtKB-KW"/>
</dbReference>
<dbReference type="InterPro" id="IPR011583">
    <property type="entry name" value="Chitinase_II/V-like_cat"/>
</dbReference>
<dbReference type="SMART" id="SM00636">
    <property type="entry name" value="Glyco_18"/>
    <property type="match status" value="1"/>
</dbReference>
<dbReference type="InterPro" id="IPR029070">
    <property type="entry name" value="Chitinase_insertion_sf"/>
</dbReference>
<dbReference type="EMBL" id="CP000733">
    <property type="protein sequence ID" value="ABS77295.1"/>
    <property type="molecule type" value="Genomic_DNA"/>
</dbReference>
<reference evidence="7 8" key="1">
    <citation type="journal article" date="2009" name="Infect. Immun.">
        <title>Comparative genomics reveal extensive transposon-mediated genomic plasticity and diversity among potential effector proteins within the genus Coxiella.</title>
        <authorList>
            <person name="Beare P.A."/>
            <person name="Unsworth N."/>
            <person name="Andoh M."/>
            <person name="Voth D.E."/>
            <person name="Omsland A."/>
            <person name="Gilk S.D."/>
            <person name="Williams K.P."/>
            <person name="Sobral B.W."/>
            <person name="Kupko J.J.III."/>
            <person name="Porcella S.F."/>
            <person name="Samuel J.E."/>
            <person name="Heinzen R.A."/>
        </authorList>
    </citation>
    <scope>NUCLEOTIDE SEQUENCE [LARGE SCALE GENOMIC DNA]</scope>
    <source>
        <strain evidence="7 8">Dugway 5J108-111</strain>
    </source>
</reference>
<dbReference type="GO" id="GO:0008843">
    <property type="term" value="F:endochitinase activity"/>
    <property type="evidence" value="ECO:0007669"/>
    <property type="project" value="UniProtKB-EC"/>
</dbReference>
<gene>
    <name evidence="7" type="ordered locus">CBUD_1225</name>
</gene>
<dbReference type="PANTHER" id="PTHR11177">
    <property type="entry name" value="CHITINASE"/>
    <property type="match status" value="1"/>
</dbReference>
<dbReference type="InterPro" id="IPR001223">
    <property type="entry name" value="Glyco_hydro18_cat"/>
</dbReference>
<dbReference type="Gene3D" id="3.10.50.10">
    <property type="match status" value="1"/>
</dbReference>
<keyword evidence="4" id="KW-0119">Carbohydrate metabolism</keyword>
<evidence type="ECO:0000256" key="5">
    <source>
        <dbReference type="SAM" id="SignalP"/>
    </source>
</evidence>
<accession>A9KE67</accession>